<dbReference type="GO" id="GO:0009279">
    <property type="term" value="C:cell outer membrane"/>
    <property type="evidence" value="ECO:0007669"/>
    <property type="project" value="TreeGrafter"/>
</dbReference>
<proteinExistence type="inferred from homology"/>
<dbReference type="PROSITE" id="PS51724">
    <property type="entry name" value="SPOR"/>
    <property type="match status" value="1"/>
</dbReference>
<comment type="function">
    <text evidence="8">Lytic transglycosylase with a strong preference for naked glycan strands that lack stem peptides.</text>
</comment>
<dbReference type="NCBIfam" id="TIGR00413">
    <property type="entry name" value="rlpA"/>
    <property type="match status" value="1"/>
</dbReference>
<evidence type="ECO:0000256" key="5">
    <source>
        <dbReference type="ARBA" id="ARBA00023239"/>
    </source>
</evidence>
<dbReference type="InterPro" id="IPR007730">
    <property type="entry name" value="SPOR-like_dom"/>
</dbReference>
<evidence type="ECO:0000259" key="12">
    <source>
        <dbReference type="PROSITE" id="PS51724"/>
    </source>
</evidence>
<protein>
    <recommendedName>
        <fullName evidence="8">Endolytic peptidoglycan transglycosylase RlpA</fullName>
        <ecNumber evidence="8">4.2.2.-</ecNumber>
    </recommendedName>
</protein>
<dbReference type="GO" id="GO:0008932">
    <property type="term" value="F:lytic endotransglycosylase activity"/>
    <property type="evidence" value="ECO:0007669"/>
    <property type="project" value="UniProtKB-UniRule"/>
</dbReference>
<comment type="subcellular location">
    <subcellularLocation>
        <location evidence="8">Cell membrane</location>
        <topology evidence="8">Lipid-anchor</topology>
    </subcellularLocation>
</comment>
<dbReference type="InterPro" id="IPR009009">
    <property type="entry name" value="RlpA-like_DPBB"/>
</dbReference>
<dbReference type="Pfam" id="PF03330">
    <property type="entry name" value="DPBB_1"/>
    <property type="match status" value="1"/>
</dbReference>
<dbReference type="InterPro" id="IPR012997">
    <property type="entry name" value="RplA"/>
</dbReference>
<dbReference type="PANTHER" id="PTHR34183:SF1">
    <property type="entry name" value="ENDOLYTIC PEPTIDOGLYCAN TRANSGLYCOSYLASE RLPA"/>
    <property type="match status" value="1"/>
</dbReference>
<keyword evidence="4 8" id="KW-0564">Palmitate</keyword>
<evidence type="ECO:0000256" key="2">
    <source>
        <dbReference type="ARBA" id="ARBA00022729"/>
    </source>
</evidence>
<keyword evidence="1 8" id="KW-1003">Cell membrane</keyword>
<dbReference type="SUPFAM" id="SSF50685">
    <property type="entry name" value="Barwin-like endoglucanases"/>
    <property type="match status" value="1"/>
</dbReference>
<dbReference type="PROSITE" id="PS51257">
    <property type="entry name" value="PROKAR_LIPOPROTEIN"/>
    <property type="match status" value="1"/>
</dbReference>
<accession>A0A601MUV7</accession>
<dbReference type="GO" id="GO:0042834">
    <property type="term" value="F:peptidoglycan binding"/>
    <property type="evidence" value="ECO:0007669"/>
    <property type="project" value="InterPro"/>
</dbReference>
<evidence type="ECO:0000256" key="4">
    <source>
        <dbReference type="ARBA" id="ARBA00023139"/>
    </source>
</evidence>
<evidence type="ECO:0000256" key="9">
    <source>
        <dbReference type="RuleBase" id="RU003495"/>
    </source>
</evidence>
<dbReference type="Gene3D" id="3.30.70.1070">
    <property type="entry name" value="Sporulation related repeat"/>
    <property type="match status" value="1"/>
</dbReference>
<dbReference type="Gene3D" id="2.40.40.10">
    <property type="entry name" value="RlpA-like domain"/>
    <property type="match status" value="1"/>
</dbReference>
<comment type="similarity">
    <text evidence="8 9">Belongs to the RlpA family.</text>
</comment>
<sequence>MRKQLPVICVAAGIVLLAACTNDGGQQQTTVAPQPAVCNGPTVEISGAEPRYEPLNPTANQDYQRDGKSYKIVQDPSRFSQAGLAAIYDAEPGSNLTASGEMFDPMQLTAAHPTLPIPSYARITNLANGRMIVVRINDRGPYGTDRVISLSRAAADRLNTSNNTKVRIAPIIVAPDGSLSGPGMACTTVAKQTYALPPRPDLSGGMGSASSAPAQPQGDVLPVSNSTLKSDDTTGAPVSSSGFLGAPTTLAPGVLEGNEPTPAPQPAPVSAPVTAPATATPVSAPAATAPVSAPVSAPVAAASGRFVVQVGAVSDQTRAQQYQQRLSQQFSVPGRVIQNGAVWRIQLGPFASKAEASALQQRLQTEAQLQSFIASAQ</sequence>
<dbReference type="FunFam" id="3.30.70.1070:FF:000003">
    <property type="entry name" value="Endolytic peptidoglycan transglycosylase RlpA"/>
    <property type="match status" value="1"/>
</dbReference>
<keyword evidence="2 11" id="KW-0732">Signal</keyword>
<dbReference type="FunFam" id="2.40.40.10:FF:000003">
    <property type="entry name" value="Endolytic peptidoglycan transglycosylase RlpA"/>
    <property type="match status" value="1"/>
</dbReference>
<feature type="domain" description="SPOR" evidence="12">
    <location>
        <begin position="300"/>
        <end position="376"/>
    </location>
</feature>
<dbReference type="EC" id="4.2.2.-" evidence="8"/>
<name>A0A601MUV7_SALON</name>
<keyword evidence="5 8" id="KW-0456">Lyase</keyword>
<keyword evidence="7 8" id="KW-0961">Cell wall biogenesis/degradation</keyword>
<evidence type="ECO:0000256" key="6">
    <source>
        <dbReference type="ARBA" id="ARBA00023288"/>
    </source>
</evidence>
<evidence type="ECO:0000256" key="10">
    <source>
        <dbReference type="SAM" id="MobiDB-lite"/>
    </source>
</evidence>
<dbReference type="SUPFAM" id="SSF110997">
    <property type="entry name" value="Sporulation related repeat"/>
    <property type="match status" value="1"/>
</dbReference>
<evidence type="ECO:0000256" key="11">
    <source>
        <dbReference type="SAM" id="SignalP"/>
    </source>
</evidence>
<evidence type="ECO:0000256" key="1">
    <source>
        <dbReference type="ARBA" id="ARBA00022475"/>
    </source>
</evidence>
<dbReference type="HAMAP" id="MF_02071">
    <property type="entry name" value="RlpA"/>
    <property type="match status" value="1"/>
</dbReference>
<evidence type="ECO:0000256" key="8">
    <source>
        <dbReference type="HAMAP-Rule" id="MF_02071"/>
    </source>
</evidence>
<dbReference type="InterPro" id="IPR036908">
    <property type="entry name" value="RlpA-like_sf"/>
</dbReference>
<feature type="compositionally biased region" description="Low complexity" evidence="10">
    <location>
        <begin position="208"/>
        <end position="218"/>
    </location>
</feature>
<gene>
    <name evidence="8 13" type="primary">rlpA</name>
    <name evidence="13" type="ORF">AY458_01530</name>
</gene>
<feature type="signal peptide" evidence="11">
    <location>
        <begin position="1"/>
        <end position="18"/>
    </location>
</feature>
<dbReference type="InterPro" id="IPR034718">
    <property type="entry name" value="RlpA"/>
</dbReference>
<comment type="caution">
    <text evidence="13">The sequence shown here is derived from an EMBL/GenBank/DDBJ whole genome shotgun (WGS) entry which is preliminary data.</text>
</comment>
<evidence type="ECO:0000313" key="13">
    <source>
        <dbReference type="EMBL" id="ECT5381393.1"/>
    </source>
</evidence>
<dbReference type="Pfam" id="PF05036">
    <property type="entry name" value="SPOR"/>
    <property type="match status" value="1"/>
</dbReference>
<dbReference type="PANTHER" id="PTHR34183">
    <property type="entry name" value="ENDOLYTIC PEPTIDOGLYCAN TRANSGLYCOSYLASE RLPA"/>
    <property type="match status" value="1"/>
</dbReference>
<dbReference type="InterPro" id="IPR036680">
    <property type="entry name" value="SPOR-like_sf"/>
</dbReference>
<dbReference type="GO" id="GO:0071555">
    <property type="term" value="P:cell wall organization"/>
    <property type="evidence" value="ECO:0007669"/>
    <property type="project" value="UniProtKB-KW"/>
</dbReference>
<keyword evidence="3 8" id="KW-0472">Membrane</keyword>
<keyword evidence="6 8" id="KW-0449">Lipoprotein</keyword>
<feature type="chain" id="PRO_5029077612" description="Endolytic peptidoglycan transglycosylase RlpA" evidence="11">
    <location>
        <begin position="19"/>
        <end position="377"/>
    </location>
</feature>
<evidence type="ECO:0000256" key="3">
    <source>
        <dbReference type="ARBA" id="ARBA00023136"/>
    </source>
</evidence>
<dbReference type="EMBL" id="AAKNCD010000001">
    <property type="protein sequence ID" value="ECT5381393.1"/>
    <property type="molecule type" value="Genomic_DNA"/>
</dbReference>
<evidence type="ECO:0000256" key="7">
    <source>
        <dbReference type="ARBA" id="ARBA00023316"/>
    </source>
</evidence>
<dbReference type="GO" id="GO:0005886">
    <property type="term" value="C:plasma membrane"/>
    <property type="evidence" value="ECO:0007669"/>
    <property type="project" value="UniProtKB-SubCell"/>
</dbReference>
<dbReference type="AlphaFoldDB" id="A0A601MUV7"/>
<dbReference type="CDD" id="cd22268">
    <property type="entry name" value="DPBB_RlpA-like"/>
    <property type="match status" value="1"/>
</dbReference>
<dbReference type="GO" id="GO:0000270">
    <property type="term" value="P:peptidoglycan metabolic process"/>
    <property type="evidence" value="ECO:0007669"/>
    <property type="project" value="UniProtKB-UniRule"/>
</dbReference>
<organism evidence="13">
    <name type="scientific">Salmonella oranienberg</name>
    <dbReference type="NCBI Taxonomy" id="28147"/>
    <lineage>
        <taxon>Bacteria</taxon>
        <taxon>Pseudomonadati</taxon>
        <taxon>Pseudomonadota</taxon>
        <taxon>Gammaproteobacteria</taxon>
        <taxon>Enterobacterales</taxon>
        <taxon>Enterobacteriaceae</taxon>
        <taxon>Salmonella</taxon>
    </lineage>
</organism>
<feature type="region of interest" description="Disordered" evidence="10">
    <location>
        <begin position="196"/>
        <end position="277"/>
    </location>
</feature>
<reference evidence="13" key="1">
    <citation type="submission" date="2018-07" db="EMBL/GenBank/DDBJ databases">
        <authorList>
            <consortium name="NARMS: The National Antimicrobial Resistance Monitoring System"/>
        </authorList>
    </citation>
    <scope>NUCLEOTIDE SEQUENCE</scope>
    <source>
        <strain evidence="13">FSIS1605669</strain>
    </source>
</reference>
<dbReference type="NCBIfam" id="NF007953">
    <property type="entry name" value="PRK10672.1"/>
    <property type="match status" value="1"/>
</dbReference>